<accession>W9YHF1</accession>
<dbReference type="STRING" id="1182541.W9YHF1"/>
<keyword evidence="3" id="KW-1185">Reference proteome</keyword>
<evidence type="ECO:0008006" key="4">
    <source>
        <dbReference type="Google" id="ProtNLM"/>
    </source>
</evidence>
<name>W9YHF1_9EURO</name>
<dbReference type="GO" id="GO:0006368">
    <property type="term" value="P:transcription elongation by RNA polymerase II"/>
    <property type="evidence" value="ECO:0007669"/>
    <property type="project" value="InterPro"/>
</dbReference>
<dbReference type="EMBL" id="AMWN01000004">
    <property type="protein sequence ID" value="EXJ88691.1"/>
    <property type="molecule type" value="Genomic_DNA"/>
</dbReference>
<feature type="compositionally biased region" description="Basic and acidic residues" evidence="1">
    <location>
        <begin position="302"/>
        <end position="318"/>
    </location>
</feature>
<evidence type="ECO:0000313" key="3">
    <source>
        <dbReference type="Proteomes" id="UP000019484"/>
    </source>
</evidence>
<dbReference type="Gene3D" id="6.10.250.3180">
    <property type="match status" value="1"/>
</dbReference>
<sequence>MPADSLFDMARRACGRYSARITDIGDLDYDLVRPVLLKIESPEKLHQLEQASPQIIGKDAELWMNFIKRDIPDWHLKPHEPKDPKKWYKVYCKLKEEARLDSTADEAMLKAALANIKNEKEQNVTEIASRVNYAPSRRSRMQYNSVSGRAGSKGANKMTLMEKIRKEARDAKASRMNRPMHELPKRATAVAKPPQQFVEELKQKAATTVSHTPTRRVVPVQTPRPPLHAPRPKRPEIESSSYDLMKDREARLRALKNGNPAPGSTGSMPQPTAISPPMTQTESPSQDRLTLDFLEDPEKEDGEPPRKLLRLDVSDRPRSASPMKVNAQPQMLKRKPPPSPFMASSRKMVKRPGIF</sequence>
<dbReference type="Pfam" id="PF06881">
    <property type="entry name" value="Elongin_A"/>
    <property type="match status" value="1"/>
</dbReference>
<dbReference type="HOGENOM" id="CLU_048904_1_1_1"/>
<dbReference type="InterPro" id="IPR051870">
    <property type="entry name" value="Elongin-A_domain"/>
</dbReference>
<dbReference type="eggNOG" id="ENOG502SF7P">
    <property type="taxonomic scope" value="Eukaryota"/>
</dbReference>
<dbReference type="AlphaFoldDB" id="W9YHF1"/>
<dbReference type="PANTHER" id="PTHR15141">
    <property type="entry name" value="TRANSCRIPTION ELONGATION FACTOR B POLYPEPTIDE 3"/>
    <property type="match status" value="1"/>
</dbReference>
<reference evidence="2 3" key="1">
    <citation type="submission" date="2013-03" db="EMBL/GenBank/DDBJ databases">
        <title>The Genome Sequence of Capronia coronata CBS 617.96.</title>
        <authorList>
            <consortium name="The Broad Institute Genomics Platform"/>
            <person name="Cuomo C."/>
            <person name="de Hoog S."/>
            <person name="Gorbushina A."/>
            <person name="Walker B."/>
            <person name="Young S.K."/>
            <person name="Zeng Q."/>
            <person name="Gargeya S."/>
            <person name="Fitzgerald M."/>
            <person name="Haas B."/>
            <person name="Abouelleil A."/>
            <person name="Allen A.W."/>
            <person name="Alvarado L."/>
            <person name="Arachchi H.M."/>
            <person name="Berlin A.M."/>
            <person name="Chapman S.B."/>
            <person name="Gainer-Dewar J."/>
            <person name="Goldberg J."/>
            <person name="Griggs A."/>
            <person name="Gujja S."/>
            <person name="Hansen M."/>
            <person name="Howarth C."/>
            <person name="Imamovic A."/>
            <person name="Ireland A."/>
            <person name="Larimer J."/>
            <person name="McCowan C."/>
            <person name="Murphy C."/>
            <person name="Pearson M."/>
            <person name="Poon T.W."/>
            <person name="Priest M."/>
            <person name="Roberts A."/>
            <person name="Saif S."/>
            <person name="Shea T."/>
            <person name="Sisk P."/>
            <person name="Sykes S."/>
            <person name="Wortman J."/>
            <person name="Nusbaum C."/>
            <person name="Birren B."/>
        </authorList>
    </citation>
    <scope>NUCLEOTIDE SEQUENCE [LARGE SCALE GENOMIC DNA]</scope>
    <source>
        <strain evidence="2 3">CBS 617.96</strain>
    </source>
</reference>
<evidence type="ECO:0000256" key="1">
    <source>
        <dbReference type="SAM" id="MobiDB-lite"/>
    </source>
</evidence>
<dbReference type="GeneID" id="19160496"/>
<dbReference type="RefSeq" id="XP_007724697.1">
    <property type="nucleotide sequence ID" value="XM_007726507.1"/>
</dbReference>
<proteinExistence type="predicted"/>
<dbReference type="Proteomes" id="UP000019484">
    <property type="component" value="Unassembled WGS sequence"/>
</dbReference>
<dbReference type="GO" id="GO:0070449">
    <property type="term" value="C:elongin complex"/>
    <property type="evidence" value="ECO:0007669"/>
    <property type="project" value="InterPro"/>
</dbReference>
<feature type="region of interest" description="Disordered" evidence="1">
    <location>
        <begin position="202"/>
        <end position="242"/>
    </location>
</feature>
<dbReference type="InterPro" id="IPR010684">
    <property type="entry name" value="RNA_pol_II_trans_fac_SIII_A"/>
</dbReference>
<dbReference type="PANTHER" id="PTHR15141:SF76">
    <property type="entry name" value="TRANSCRIPTION ELONGATION FACTOR B POLYPEPTIDE 3"/>
    <property type="match status" value="1"/>
</dbReference>
<evidence type="ECO:0000313" key="2">
    <source>
        <dbReference type="EMBL" id="EXJ88691.1"/>
    </source>
</evidence>
<organism evidence="2 3">
    <name type="scientific">Capronia coronata CBS 617.96</name>
    <dbReference type="NCBI Taxonomy" id="1182541"/>
    <lineage>
        <taxon>Eukaryota</taxon>
        <taxon>Fungi</taxon>
        <taxon>Dikarya</taxon>
        <taxon>Ascomycota</taxon>
        <taxon>Pezizomycotina</taxon>
        <taxon>Eurotiomycetes</taxon>
        <taxon>Chaetothyriomycetidae</taxon>
        <taxon>Chaetothyriales</taxon>
        <taxon>Herpotrichiellaceae</taxon>
        <taxon>Capronia</taxon>
    </lineage>
</organism>
<feature type="region of interest" description="Disordered" evidence="1">
    <location>
        <begin position="255"/>
        <end position="355"/>
    </location>
</feature>
<feature type="compositionally biased region" description="Polar residues" evidence="1">
    <location>
        <begin position="262"/>
        <end position="288"/>
    </location>
</feature>
<comment type="caution">
    <text evidence="2">The sequence shown here is derived from an EMBL/GenBank/DDBJ whole genome shotgun (WGS) entry which is preliminary data.</text>
</comment>
<gene>
    <name evidence="2" type="ORF">A1O1_05623</name>
</gene>
<protein>
    <recommendedName>
        <fullName evidence="4">Elongin-A</fullName>
    </recommendedName>
</protein>
<dbReference type="OrthoDB" id="21513at2759"/>